<dbReference type="OrthoDB" id="1099872at2"/>
<dbReference type="STRING" id="926559.JoomaDRAFT_0172"/>
<evidence type="ECO:0000313" key="3">
    <source>
        <dbReference type="Proteomes" id="UP000004690"/>
    </source>
</evidence>
<gene>
    <name evidence="2" type="ORF">JoomaDRAFT_0172</name>
</gene>
<keyword evidence="1" id="KW-0472">Membrane</keyword>
<evidence type="ECO:0000256" key="1">
    <source>
        <dbReference type="SAM" id="Phobius"/>
    </source>
</evidence>
<protein>
    <submittedName>
        <fullName evidence="2">Uncharacterized protein</fullName>
    </submittedName>
</protein>
<dbReference type="HOGENOM" id="CLU_139601_2_0_10"/>
<feature type="transmembrane region" description="Helical" evidence="1">
    <location>
        <begin position="43"/>
        <end position="65"/>
    </location>
</feature>
<dbReference type="RefSeq" id="WP_008615992.1">
    <property type="nucleotide sequence ID" value="NZ_JH651380.1"/>
</dbReference>
<sequence>MKGLKIIGFIFFKVAIIALYVFIVMHLWNWLMPDIFGITTLTFWQTLGVLLLCKLLFLGSGWGGYRGKFKGRRGRPSRKPWENGIKQRLRERCKNHKTNNDEQ</sequence>
<accession>I3C0T9</accession>
<dbReference type="EMBL" id="JH651380">
    <property type="protein sequence ID" value="EIJ37232.1"/>
    <property type="molecule type" value="Genomic_DNA"/>
</dbReference>
<feature type="transmembrane region" description="Helical" evidence="1">
    <location>
        <begin position="7"/>
        <end position="31"/>
    </location>
</feature>
<evidence type="ECO:0000313" key="2">
    <source>
        <dbReference type="EMBL" id="EIJ37232.1"/>
    </source>
</evidence>
<proteinExistence type="predicted"/>
<reference evidence="2 3" key="1">
    <citation type="submission" date="2012-02" db="EMBL/GenBank/DDBJ databases">
        <title>Improved High-Quality Draft genome of Joostella marina DSM 19592.</title>
        <authorList>
            <consortium name="US DOE Joint Genome Institute (JGI-PGF)"/>
            <person name="Lucas S."/>
            <person name="Copeland A."/>
            <person name="Lapidus A."/>
            <person name="Bruce D."/>
            <person name="Goodwin L."/>
            <person name="Pitluck S."/>
            <person name="Peters L."/>
            <person name="Chertkov O."/>
            <person name="Ovchinnikova G."/>
            <person name="Kyrpides N."/>
            <person name="Mavromatis K."/>
            <person name="Detter J.C."/>
            <person name="Han C."/>
            <person name="Land M."/>
            <person name="Hauser L."/>
            <person name="Markowitz V."/>
            <person name="Cheng J.-F."/>
            <person name="Hugenholtz P."/>
            <person name="Woyke T."/>
            <person name="Wu D."/>
            <person name="Tindall B."/>
            <person name="Brambilla E."/>
            <person name="Klenk H.-P."/>
            <person name="Eisen J.A."/>
        </authorList>
    </citation>
    <scope>NUCLEOTIDE SEQUENCE [LARGE SCALE GENOMIC DNA]</scope>
    <source>
        <strain evidence="2 3">DSM 19592</strain>
    </source>
</reference>
<keyword evidence="1" id="KW-1133">Transmembrane helix</keyword>
<dbReference type="Proteomes" id="UP000004690">
    <property type="component" value="Unassembled WGS sequence"/>
</dbReference>
<dbReference type="AlphaFoldDB" id="I3C0T9"/>
<dbReference type="eggNOG" id="ENOG50330EP">
    <property type="taxonomic scope" value="Bacteria"/>
</dbReference>
<keyword evidence="3" id="KW-1185">Reference proteome</keyword>
<name>I3C0T9_9FLAO</name>
<keyword evidence="1" id="KW-0812">Transmembrane</keyword>
<organism evidence="2 3">
    <name type="scientific">Galbibacter orientalis DSM 19592</name>
    <dbReference type="NCBI Taxonomy" id="926559"/>
    <lineage>
        <taxon>Bacteria</taxon>
        <taxon>Pseudomonadati</taxon>
        <taxon>Bacteroidota</taxon>
        <taxon>Flavobacteriia</taxon>
        <taxon>Flavobacteriales</taxon>
        <taxon>Flavobacteriaceae</taxon>
        <taxon>Galbibacter</taxon>
    </lineage>
</organism>